<dbReference type="AlphaFoldDB" id="A0A3L8E1F0"/>
<dbReference type="CDD" id="cd22908">
    <property type="entry name" value="HFD_NFYC-like"/>
    <property type="match status" value="1"/>
</dbReference>
<dbReference type="Gene3D" id="3.40.50.80">
    <property type="entry name" value="Nucleotide-binding domain of ferredoxin-NADP reductase (FNR) module"/>
    <property type="match status" value="1"/>
</dbReference>
<dbReference type="GO" id="GO:0046982">
    <property type="term" value="F:protein heterodimerization activity"/>
    <property type="evidence" value="ECO:0007669"/>
    <property type="project" value="InterPro"/>
</dbReference>
<dbReference type="Gene3D" id="3.40.50.360">
    <property type="match status" value="1"/>
</dbReference>
<dbReference type="OrthoDB" id="1272441at2759"/>
<evidence type="ECO:0000256" key="3">
    <source>
        <dbReference type="ARBA" id="ARBA00004123"/>
    </source>
</evidence>
<dbReference type="PROSITE" id="PS51384">
    <property type="entry name" value="FAD_FR"/>
    <property type="match status" value="1"/>
</dbReference>
<dbReference type="InterPro" id="IPR001094">
    <property type="entry name" value="Flavdoxin-like"/>
</dbReference>
<feature type="compositionally biased region" description="Low complexity" evidence="21">
    <location>
        <begin position="685"/>
        <end position="695"/>
    </location>
</feature>
<evidence type="ECO:0000256" key="9">
    <source>
        <dbReference type="ARBA" id="ARBA00022857"/>
    </source>
</evidence>
<dbReference type="SUPFAM" id="SSF63380">
    <property type="entry name" value="Riboflavin synthase domain-like"/>
    <property type="match status" value="1"/>
</dbReference>
<dbReference type="GO" id="GO:0010181">
    <property type="term" value="F:FMN binding"/>
    <property type="evidence" value="ECO:0007669"/>
    <property type="project" value="InterPro"/>
</dbReference>
<evidence type="ECO:0000256" key="11">
    <source>
        <dbReference type="ARBA" id="ARBA00023015"/>
    </source>
</evidence>
<evidence type="ECO:0000256" key="16">
    <source>
        <dbReference type="ARBA" id="ARBA00025911"/>
    </source>
</evidence>
<dbReference type="Pfam" id="PF00125">
    <property type="entry name" value="Histone"/>
    <property type="match status" value="1"/>
</dbReference>
<evidence type="ECO:0000259" key="22">
    <source>
        <dbReference type="PROSITE" id="PS50902"/>
    </source>
</evidence>
<evidence type="ECO:0000256" key="19">
    <source>
        <dbReference type="ARBA" id="ARBA00042333"/>
    </source>
</evidence>
<evidence type="ECO:0000256" key="13">
    <source>
        <dbReference type="ARBA" id="ARBA00023163"/>
    </source>
</evidence>
<evidence type="ECO:0000256" key="2">
    <source>
        <dbReference type="ARBA" id="ARBA00001974"/>
    </source>
</evidence>
<comment type="cofactor">
    <cofactor evidence="1">
        <name>FMN</name>
        <dbReference type="ChEBI" id="CHEBI:58210"/>
    </cofactor>
</comment>
<evidence type="ECO:0000256" key="4">
    <source>
        <dbReference type="ARBA" id="ARBA00004496"/>
    </source>
</evidence>
<dbReference type="PROSITE" id="PS50902">
    <property type="entry name" value="FLAVODOXIN_LIKE"/>
    <property type="match status" value="1"/>
</dbReference>
<dbReference type="PANTHER" id="PTHR19384:SF10">
    <property type="entry name" value="NADPH-DEPENDENT DIFLAVIN OXIDOREDUCTASE 1"/>
    <property type="match status" value="1"/>
</dbReference>
<proteinExistence type="inferred from homology"/>
<keyword evidence="12" id="KW-0238">DNA-binding</keyword>
<evidence type="ECO:0000256" key="21">
    <source>
        <dbReference type="SAM" id="MobiDB-lite"/>
    </source>
</evidence>
<dbReference type="GO" id="GO:0050660">
    <property type="term" value="F:flavin adenine dinucleotide binding"/>
    <property type="evidence" value="ECO:0007669"/>
    <property type="project" value="TreeGrafter"/>
</dbReference>
<keyword evidence="13" id="KW-0804">Transcription</keyword>
<gene>
    <name evidence="24" type="ORF">DMN91_000077</name>
</gene>
<keyword evidence="11" id="KW-0805">Transcription regulation</keyword>
<comment type="similarity">
    <text evidence="17">Belongs to the NFYC/HAP5 subunit family.</text>
</comment>
<keyword evidence="14" id="KW-0539">Nucleus</keyword>
<dbReference type="InterPro" id="IPR008254">
    <property type="entry name" value="Flavodoxin/NO_synth"/>
</dbReference>
<evidence type="ECO:0000256" key="6">
    <source>
        <dbReference type="ARBA" id="ARBA00022630"/>
    </source>
</evidence>
<dbReference type="EMBL" id="QOIP01000001">
    <property type="protein sequence ID" value="RLU26283.1"/>
    <property type="molecule type" value="Genomic_DNA"/>
</dbReference>
<dbReference type="InterPro" id="IPR029039">
    <property type="entry name" value="Flavoprotein-like_sf"/>
</dbReference>
<evidence type="ECO:0000256" key="18">
    <source>
        <dbReference type="ARBA" id="ARBA00040590"/>
    </source>
</evidence>
<dbReference type="Gene3D" id="1.20.990.10">
    <property type="entry name" value="NADPH-cytochrome p450 Reductase, Chain A, domain 3"/>
    <property type="match status" value="1"/>
</dbReference>
<dbReference type="Pfam" id="PF00667">
    <property type="entry name" value="FAD_binding_1"/>
    <property type="match status" value="1"/>
</dbReference>
<dbReference type="PRINTS" id="PR00371">
    <property type="entry name" value="FPNCR"/>
</dbReference>
<evidence type="ECO:0000256" key="7">
    <source>
        <dbReference type="ARBA" id="ARBA00022643"/>
    </source>
</evidence>
<evidence type="ECO:0000256" key="12">
    <source>
        <dbReference type="ARBA" id="ARBA00023125"/>
    </source>
</evidence>
<evidence type="ECO:0000256" key="10">
    <source>
        <dbReference type="ARBA" id="ARBA00023002"/>
    </source>
</evidence>
<feature type="region of interest" description="Disordered" evidence="21">
    <location>
        <begin position="663"/>
        <end position="695"/>
    </location>
</feature>
<dbReference type="Proteomes" id="UP000279307">
    <property type="component" value="Chromosome 1"/>
</dbReference>
<dbReference type="InterPro" id="IPR017938">
    <property type="entry name" value="Riboflavin_synthase-like_b-brl"/>
</dbReference>
<keyword evidence="5" id="KW-0963">Cytoplasm</keyword>
<dbReference type="Pfam" id="PF00175">
    <property type="entry name" value="NAD_binding_1"/>
    <property type="match status" value="1"/>
</dbReference>
<dbReference type="Gene3D" id="1.10.20.10">
    <property type="entry name" value="Histone, subunit A"/>
    <property type="match status" value="1"/>
</dbReference>
<dbReference type="InterPro" id="IPR017927">
    <property type="entry name" value="FAD-bd_FR_type"/>
</dbReference>
<name>A0A3L8E1F0_OOCBI</name>
<keyword evidence="8" id="KW-0274">FAD</keyword>
<dbReference type="InterPro" id="IPR003097">
    <property type="entry name" value="CysJ-like_FAD-binding"/>
</dbReference>
<dbReference type="FunFam" id="1.10.20.10:FF:000006">
    <property type="entry name" value="Nuclear transcription factor Y subunit gamma"/>
    <property type="match status" value="1"/>
</dbReference>
<dbReference type="Gene3D" id="2.40.30.10">
    <property type="entry name" value="Translation factors"/>
    <property type="match status" value="1"/>
</dbReference>
<dbReference type="InterPro" id="IPR001709">
    <property type="entry name" value="Flavoprot_Pyr_Nucl_cyt_Rdtase"/>
</dbReference>
<keyword evidence="10" id="KW-0560">Oxidoreductase</keyword>
<evidence type="ECO:0000256" key="8">
    <source>
        <dbReference type="ARBA" id="ARBA00022827"/>
    </source>
</evidence>
<reference evidence="24" key="2">
    <citation type="submission" date="2018-07" db="EMBL/GenBank/DDBJ databases">
        <authorList>
            <person name="Mckenzie S.K."/>
            <person name="Kronauer D.J.C."/>
        </authorList>
    </citation>
    <scope>NUCLEOTIDE SEQUENCE</scope>
    <source>
        <strain evidence="24">Clonal line C1</strain>
    </source>
</reference>
<dbReference type="SUPFAM" id="SSF47113">
    <property type="entry name" value="Histone-fold"/>
    <property type="match status" value="1"/>
</dbReference>
<dbReference type="GO" id="GO:0016651">
    <property type="term" value="F:oxidoreductase activity, acting on NAD(P)H"/>
    <property type="evidence" value="ECO:0007669"/>
    <property type="project" value="UniProtKB-ARBA"/>
</dbReference>
<keyword evidence="6" id="KW-0285">Flavoprotein</keyword>
<dbReference type="InterPro" id="IPR007125">
    <property type="entry name" value="H2A/H2B/H3"/>
</dbReference>
<evidence type="ECO:0000256" key="14">
    <source>
        <dbReference type="ARBA" id="ARBA00023242"/>
    </source>
</evidence>
<dbReference type="FunFam" id="3.40.50.360:FF:000015">
    <property type="entry name" value="NADPH-dependent diflavin oxidoreductase 1"/>
    <property type="match status" value="1"/>
</dbReference>
<organism evidence="24">
    <name type="scientific">Ooceraea biroi</name>
    <name type="common">Clonal raider ant</name>
    <name type="synonym">Cerapachys biroi</name>
    <dbReference type="NCBI Taxonomy" id="2015173"/>
    <lineage>
        <taxon>Eukaryota</taxon>
        <taxon>Metazoa</taxon>
        <taxon>Ecdysozoa</taxon>
        <taxon>Arthropoda</taxon>
        <taxon>Hexapoda</taxon>
        <taxon>Insecta</taxon>
        <taxon>Pterygota</taxon>
        <taxon>Neoptera</taxon>
        <taxon>Endopterygota</taxon>
        <taxon>Hymenoptera</taxon>
        <taxon>Apocrita</taxon>
        <taxon>Aculeata</taxon>
        <taxon>Formicoidea</taxon>
        <taxon>Formicidae</taxon>
        <taxon>Dorylinae</taxon>
        <taxon>Ooceraea</taxon>
    </lineage>
</organism>
<dbReference type="SUPFAM" id="SSF52343">
    <property type="entry name" value="Ferredoxin reductase-like, C-terminal NADP-linked domain"/>
    <property type="match status" value="1"/>
</dbReference>
<comment type="caution">
    <text evidence="24">The sequence shown here is derived from an EMBL/GenBank/DDBJ whole genome shotgun (WGS) entry which is preliminary data.</text>
</comment>
<protein>
    <recommendedName>
        <fullName evidence="18">Nuclear transcription factor Y subunit gamma</fullName>
    </recommendedName>
    <alternativeName>
        <fullName evidence="19">CAAT box DNA-binding protein subunit C</fullName>
    </alternativeName>
    <alternativeName>
        <fullName evidence="20">Nuclear transcription factor Y subunit C</fullName>
    </alternativeName>
</protein>
<accession>A0A3L8E1F0</accession>
<dbReference type="InterPro" id="IPR001433">
    <property type="entry name" value="OxRdtase_FAD/NAD-bd"/>
</dbReference>
<dbReference type="GO" id="GO:0005829">
    <property type="term" value="C:cytosol"/>
    <property type="evidence" value="ECO:0007669"/>
    <property type="project" value="TreeGrafter"/>
</dbReference>
<evidence type="ECO:0000256" key="20">
    <source>
        <dbReference type="ARBA" id="ARBA00042663"/>
    </source>
</evidence>
<comment type="subcellular location">
    <subcellularLocation>
        <location evidence="4">Cytoplasm</location>
    </subcellularLocation>
    <subcellularLocation>
        <location evidence="3">Nucleus</location>
    </subcellularLocation>
</comment>
<evidence type="ECO:0000259" key="23">
    <source>
        <dbReference type="PROSITE" id="PS51384"/>
    </source>
</evidence>
<dbReference type="GO" id="GO:0003677">
    <property type="term" value="F:DNA binding"/>
    <property type="evidence" value="ECO:0007669"/>
    <property type="project" value="UniProtKB-KW"/>
</dbReference>
<dbReference type="InterPro" id="IPR039261">
    <property type="entry name" value="FNR_nucleotide-bd"/>
</dbReference>
<comment type="function">
    <text evidence="15">Component of the sequence-specific heterotrimeric transcription factor (NF-Y) which specifically recognizes a 5'-CCAAT-3' box motif found in the promoters of its target genes. NF-Y can function as both an activator and a repressor, depending on its interacting cofactors.</text>
</comment>
<dbReference type="SUPFAM" id="SSF52218">
    <property type="entry name" value="Flavoproteins"/>
    <property type="match status" value="1"/>
</dbReference>
<dbReference type="InterPro" id="IPR023173">
    <property type="entry name" value="NADPH_Cyt_P450_Rdtase_alpha"/>
</dbReference>
<keyword evidence="9" id="KW-0521">NADP</keyword>
<feature type="domain" description="FAD-binding FR-type" evidence="23">
    <location>
        <begin position="213"/>
        <end position="451"/>
    </location>
</feature>
<keyword evidence="7" id="KW-0288">FMN</keyword>
<evidence type="ECO:0000256" key="17">
    <source>
        <dbReference type="ARBA" id="ARBA00038129"/>
    </source>
</evidence>
<reference evidence="24" key="1">
    <citation type="journal article" date="2018" name="Genome Res.">
        <title>The genomic architecture and molecular evolution of ant odorant receptors.</title>
        <authorList>
            <person name="McKenzie S.K."/>
            <person name="Kronauer D.J.C."/>
        </authorList>
    </citation>
    <scope>NUCLEOTIDE SEQUENCE [LARGE SCALE GENOMIC DNA]</scope>
    <source>
        <strain evidence="24">Clonal line C1</strain>
    </source>
</reference>
<dbReference type="PRINTS" id="PR00369">
    <property type="entry name" value="FLAVODOXIN"/>
</dbReference>
<comment type="subunit">
    <text evidence="16">Heterotrimeric transcription factor composed of three components, NF-YA, NF-YB and NF-YC. NF-YB and NF-YC must interact and dimerize for NF-YA association and DNA binding.</text>
</comment>
<dbReference type="InterPro" id="IPR009072">
    <property type="entry name" value="Histone-fold"/>
</dbReference>
<evidence type="ECO:0000313" key="24">
    <source>
        <dbReference type="EMBL" id="RLU26283.1"/>
    </source>
</evidence>
<evidence type="ECO:0000256" key="15">
    <source>
        <dbReference type="ARBA" id="ARBA00025263"/>
    </source>
</evidence>
<evidence type="ECO:0000256" key="5">
    <source>
        <dbReference type="ARBA" id="ARBA00022490"/>
    </source>
</evidence>
<feature type="compositionally biased region" description="Polar residues" evidence="21">
    <location>
        <begin position="663"/>
        <end position="684"/>
    </location>
</feature>
<dbReference type="PANTHER" id="PTHR19384">
    <property type="entry name" value="NITRIC OXIDE SYNTHASE-RELATED"/>
    <property type="match status" value="1"/>
</dbReference>
<evidence type="ECO:0000256" key="1">
    <source>
        <dbReference type="ARBA" id="ARBA00001917"/>
    </source>
</evidence>
<sequence>MNPLIRILYGSETGTAQDVAEQIWKSAKRKGLQSAVSCLDDYNIQDLPSEQLIVFVVATTGQGDPPANMKQFWRHLLCKNLPATMLQNLHYGILGLGDSSYPKFNFAAKKLNKRLIQLGATELMSIGLADDQHNLGIDAVFDPWVKILWENIANVFDISVKDKVNEKNLIIERYDVSVIEMNQTNPININSRLINNLPQLNTNIYAQETFLDSKVKIGTIVENVRTTIEDHFQDVRLISIKTNNIKYNPGDIVYIRPKNTFEQVKLFFSILYEHGIKLFPDMVIQVSEKEIKVPFVLKRSLTLGEIVEQYWDLNFKPRRSTMYNLFLVSENDLEKEKLYELTSSVGQEELYDYVNRPRRNILEVLADFPHTTSKLNIKWLFEIMSPIKPRPYSIASSSKATPNTVQILVAIVKYKTRLMNPRFGLCSKWLASLMEGDEVVFWLQKGTFHFDNNKPMILIGPGTGVAPFRSLLLERAMTERNLEDCVLFFGCRNKEKDFHCKEDFKRLSKENNLKLFCAFSRDQDHKINQDSEVEADSNGDLQIASPGNSEAQQALVHFWPKVMEEIKNITTMDLKTQSLPLARIKKIMKLDGDVKMISAEAPMLFAKAAEIFIHELTLRAWVHTEDNKRRTLQRNDIAMAVTKYDQFDFLIDIVPRDEIKQSKAQNEATMRTSMNSDQEATSTNSTAQTVTVQSPQQSSNQQIIQLQQTQQTPTTQTTGGIQIVQQIVTPSGEIQQIPIQLTPQQLQMIRMQVQGGSNQPIIIQTAPIQTNCVLYPTTN</sequence>
<feature type="domain" description="Flavodoxin-like" evidence="22">
    <location>
        <begin position="5"/>
        <end position="149"/>
    </location>
</feature>
<dbReference type="Pfam" id="PF00258">
    <property type="entry name" value="Flavodoxin_1"/>
    <property type="match status" value="1"/>
</dbReference>
<comment type="cofactor">
    <cofactor evidence="2">
        <name>FAD</name>
        <dbReference type="ChEBI" id="CHEBI:57692"/>
    </cofactor>
</comment>
<dbReference type="GO" id="GO:0005634">
    <property type="term" value="C:nucleus"/>
    <property type="evidence" value="ECO:0007669"/>
    <property type="project" value="UniProtKB-SubCell"/>
</dbReference>